<sequence>MKIGIIGLGAIGQRLIKVFNEHQETEIVAICDANESVLQSTKDVLPSAAAYTDYQNLLARDEVELVYIAVPPKYHHQIALDSVKKGKHILCEKPLANSLEEADEMRNAVAGKNLINAMNFPVFYRSEFHKIDQLVKDKYIGELLRVEVKVHFPDWPRPWQQNPWIAGREQGGFVREVVPHYLQMVQRFFGPINSVDAFMEFPEDPALCETSVIARLKLASGVPVLLDGLSKTAEKEEVLLKIYGTEGTIALRNWTVLETAGKGEDLSPVEVGNTNQNLSLVDELIKAINGEDAKIINFEEGYEIQQVLEKILSE</sequence>
<dbReference type="InterPro" id="IPR055170">
    <property type="entry name" value="GFO_IDH_MocA-like_dom"/>
</dbReference>
<protein>
    <submittedName>
        <fullName evidence="4">Dehydrogenase</fullName>
    </submittedName>
</protein>
<organism evidence="4 5">
    <name type="scientific">Fictibacillus barbaricus</name>
    <dbReference type="NCBI Taxonomy" id="182136"/>
    <lineage>
        <taxon>Bacteria</taxon>
        <taxon>Bacillati</taxon>
        <taxon>Bacillota</taxon>
        <taxon>Bacilli</taxon>
        <taxon>Bacillales</taxon>
        <taxon>Fictibacillaceae</taxon>
        <taxon>Fictibacillus</taxon>
    </lineage>
</organism>
<gene>
    <name evidence="4" type="ORF">J2X07_000529</name>
</gene>
<comment type="caution">
    <text evidence="4">The sequence shown here is derived from an EMBL/GenBank/DDBJ whole genome shotgun (WGS) entry which is preliminary data.</text>
</comment>
<keyword evidence="5" id="KW-1185">Reference proteome</keyword>
<dbReference type="Pfam" id="PF22725">
    <property type="entry name" value="GFO_IDH_MocA_C3"/>
    <property type="match status" value="1"/>
</dbReference>
<dbReference type="Gene3D" id="3.40.50.720">
    <property type="entry name" value="NAD(P)-binding Rossmann-like Domain"/>
    <property type="match status" value="1"/>
</dbReference>
<feature type="domain" description="Gfo/Idh/MocA-like oxidoreductase N-terminal" evidence="2">
    <location>
        <begin position="1"/>
        <end position="117"/>
    </location>
</feature>
<dbReference type="InterPro" id="IPR000683">
    <property type="entry name" value="Gfo/Idh/MocA-like_OxRdtase_N"/>
</dbReference>
<dbReference type="Proteomes" id="UP001258181">
    <property type="component" value="Unassembled WGS sequence"/>
</dbReference>
<reference evidence="4 5" key="1">
    <citation type="submission" date="2023-07" db="EMBL/GenBank/DDBJ databases">
        <title>Sorghum-associated microbial communities from plants grown in Nebraska, USA.</title>
        <authorList>
            <person name="Schachtman D."/>
        </authorList>
    </citation>
    <scope>NUCLEOTIDE SEQUENCE [LARGE SCALE GENOMIC DNA]</scope>
    <source>
        <strain evidence="4 5">BE211</strain>
    </source>
</reference>
<dbReference type="Pfam" id="PF01408">
    <property type="entry name" value="GFO_IDH_MocA"/>
    <property type="match status" value="1"/>
</dbReference>
<keyword evidence="1" id="KW-0560">Oxidoreductase</keyword>
<evidence type="ECO:0000259" key="2">
    <source>
        <dbReference type="Pfam" id="PF01408"/>
    </source>
</evidence>
<name>A0ABU1TWF6_9BACL</name>
<dbReference type="Gene3D" id="3.30.360.10">
    <property type="entry name" value="Dihydrodipicolinate Reductase, domain 2"/>
    <property type="match status" value="1"/>
</dbReference>
<dbReference type="SUPFAM" id="SSF51735">
    <property type="entry name" value="NAD(P)-binding Rossmann-fold domains"/>
    <property type="match status" value="1"/>
</dbReference>
<evidence type="ECO:0000313" key="5">
    <source>
        <dbReference type="Proteomes" id="UP001258181"/>
    </source>
</evidence>
<evidence type="ECO:0000259" key="3">
    <source>
        <dbReference type="Pfam" id="PF22725"/>
    </source>
</evidence>
<evidence type="ECO:0000313" key="4">
    <source>
        <dbReference type="EMBL" id="MDR7071554.1"/>
    </source>
</evidence>
<dbReference type="InterPro" id="IPR036291">
    <property type="entry name" value="NAD(P)-bd_dom_sf"/>
</dbReference>
<dbReference type="RefSeq" id="WP_310256153.1">
    <property type="nucleotide sequence ID" value="NZ_JAVDWA010000001.1"/>
</dbReference>
<dbReference type="EMBL" id="JAVDWA010000001">
    <property type="protein sequence ID" value="MDR7071554.1"/>
    <property type="molecule type" value="Genomic_DNA"/>
</dbReference>
<evidence type="ECO:0000256" key="1">
    <source>
        <dbReference type="ARBA" id="ARBA00023002"/>
    </source>
</evidence>
<dbReference type="InterPro" id="IPR050463">
    <property type="entry name" value="Gfo/Idh/MocA_oxidrdct_glycsds"/>
</dbReference>
<dbReference type="PANTHER" id="PTHR43818">
    <property type="entry name" value="BCDNA.GH03377"/>
    <property type="match status" value="1"/>
</dbReference>
<dbReference type="PANTHER" id="PTHR43818:SF11">
    <property type="entry name" value="BCDNA.GH03377"/>
    <property type="match status" value="1"/>
</dbReference>
<feature type="domain" description="GFO/IDH/MocA-like oxidoreductase" evidence="3">
    <location>
        <begin position="128"/>
        <end position="249"/>
    </location>
</feature>
<dbReference type="SUPFAM" id="SSF55347">
    <property type="entry name" value="Glyceraldehyde-3-phosphate dehydrogenase-like, C-terminal domain"/>
    <property type="match status" value="1"/>
</dbReference>
<accession>A0ABU1TWF6</accession>
<proteinExistence type="predicted"/>